<evidence type="ECO:0000313" key="21">
    <source>
        <dbReference type="Proteomes" id="UP000277300"/>
    </source>
</evidence>
<dbReference type="AlphaFoldDB" id="A0A3F2RSX1"/>
<comment type="subcellular location">
    <subcellularLocation>
        <location evidence="5">Cytoplasmic vesicle</location>
        <location evidence="5">Autophagosome</location>
    </subcellularLocation>
    <subcellularLocation>
        <location evidence="3">Cytoplasmic vesicle</location>
        <location evidence="3">Secretory vesicle</location>
        <location evidence="3">Synaptic vesicle</location>
    </subcellularLocation>
    <subcellularLocation>
        <location evidence="4">Early endosome</location>
    </subcellularLocation>
    <subcellularLocation>
        <location evidence="6">Golgi apparatus</location>
        <location evidence="6">trans-Golgi network</location>
    </subcellularLocation>
    <subcellularLocation>
        <location evidence="7">Late endosome</location>
    </subcellularLocation>
    <subcellularLocation>
        <location evidence="1">Membrane</location>
        <topology evidence="1">Multi-pass membrane protein</topology>
    </subcellularLocation>
    <subcellularLocation>
        <location evidence="2">Recycling endosome</location>
    </subcellularLocation>
</comment>
<comment type="caution">
    <text evidence="20">The sequence shown here is derived from an EMBL/GenBank/DDBJ whole genome shotgun (WGS) entry which is preliminary data.</text>
</comment>
<evidence type="ECO:0000256" key="2">
    <source>
        <dbReference type="ARBA" id="ARBA00004172"/>
    </source>
</evidence>
<dbReference type="GO" id="GO:0055037">
    <property type="term" value="C:recycling endosome"/>
    <property type="evidence" value="ECO:0007669"/>
    <property type="project" value="UniProtKB-SubCell"/>
</dbReference>
<gene>
    <name evidence="19" type="ORF">BBJ29_008813</name>
    <name evidence="20" type="ORF">BBP00_00003984</name>
</gene>
<evidence type="ECO:0000313" key="20">
    <source>
        <dbReference type="EMBL" id="RLN63636.1"/>
    </source>
</evidence>
<evidence type="ECO:0000256" key="1">
    <source>
        <dbReference type="ARBA" id="ARBA00004141"/>
    </source>
</evidence>
<evidence type="ECO:0000256" key="6">
    <source>
        <dbReference type="ARBA" id="ARBA00004601"/>
    </source>
</evidence>
<evidence type="ECO:0000313" key="19">
    <source>
        <dbReference type="EMBL" id="RLN46997.1"/>
    </source>
</evidence>
<dbReference type="PANTHER" id="PTHR15664:SF6">
    <property type="entry name" value="TRANSMEMBRANE PROTEIN 230"/>
    <property type="match status" value="1"/>
</dbReference>
<accession>A0A3F2RSX1</accession>
<evidence type="ECO:0000313" key="22">
    <source>
        <dbReference type="Proteomes" id="UP000284657"/>
    </source>
</evidence>
<keyword evidence="12" id="KW-0770">Synapse</keyword>
<evidence type="ECO:0000256" key="11">
    <source>
        <dbReference type="ARBA" id="ARBA00022989"/>
    </source>
</evidence>
<keyword evidence="9 18" id="KW-0812">Transmembrane</keyword>
<organism evidence="20 21">
    <name type="scientific">Phytophthora kernoviae</name>
    <dbReference type="NCBI Taxonomy" id="325452"/>
    <lineage>
        <taxon>Eukaryota</taxon>
        <taxon>Sar</taxon>
        <taxon>Stramenopiles</taxon>
        <taxon>Oomycota</taxon>
        <taxon>Peronosporomycetes</taxon>
        <taxon>Peronosporales</taxon>
        <taxon>Peronosporaceae</taxon>
        <taxon>Phytophthora</taxon>
    </lineage>
</organism>
<dbReference type="InterPro" id="IPR044234">
    <property type="entry name" value="TMEM230"/>
</dbReference>
<evidence type="ECO:0000256" key="14">
    <source>
        <dbReference type="ARBA" id="ARBA00023136"/>
    </source>
</evidence>
<evidence type="ECO:0000256" key="5">
    <source>
        <dbReference type="ARBA" id="ARBA00004419"/>
    </source>
</evidence>
<dbReference type="GO" id="GO:0016020">
    <property type="term" value="C:membrane"/>
    <property type="evidence" value="ECO:0007669"/>
    <property type="project" value="UniProtKB-SubCell"/>
</dbReference>
<evidence type="ECO:0000256" key="17">
    <source>
        <dbReference type="ARBA" id="ARBA00024088"/>
    </source>
</evidence>
<dbReference type="InterPro" id="IPR008590">
    <property type="entry name" value="TMEM_230/134"/>
</dbReference>
<reference evidence="21 22" key="1">
    <citation type="submission" date="2018-07" db="EMBL/GenBank/DDBJ databases">
        <title>Genome sequencing of oomycete isolates from Chile give support for New Zealand origin for Phytophthora kernoviae and make available the first Nothophytophthora sp. genome.</title>
        <authorList>
            <person name="Studholme D.J."/>
            <person name="Sanfuentes E."/>
            <person name="Panda P."/>
            <person name="Hill R."/>
            <person name="Sambles C."/>
            <person name="Grant M."/>
            <person name="Williams N.M."/>
            <person name="Mcdougal R.L."/>
        </authorList>
    </citation>
    <scope>NUCLEOTIDE SEQUENCE [LARGE SCALE GENOMIC DNA]</scope>
    <source>
        <strain evidence="20">Chile6</strain>
        <strain evidence="19">Chile7</strain>
    </source>
</reference>
<dbReference type="Proteomes" id="UP000277300">
    <property type="component" value="Unassembled WGS sequence"/>
</dbReference>
<evidence type="ECO:0000256" key="16">
    <source>
        <dbReference type="ARBA" id="ARBA00024003"/>
    </source>
</evidence>
<keyword evidence="11 18" id="KW-1133">Transmembrane helix</keyword>
<protein>
    <recommendedName>
        <fullName evidence="17">Transmembrane protein 230</fullName>
    </recommendedName>
</protein>
<dbReference type="GO" id="GO:0005794">
    <property type="term" value="C:Golgi apparatus"/>
    <property type="evidence" value="ECO:0007669"/>
    <property type="project" value="UniProtKB-SubCell"/>
</dbReference>
<dbReference type="GO" id="GO:0005769">
    <property type="term" value="C:early endosome"/>
    <property type="evidence" value="ECO:0007669"/>
    <property type="project" value="UniProtKB-SubCell"/>
</dbReference>
<evidence type="ECO:0000256" key="12">
    <source>
        <dbReference type="ARBA" id="ARBA00023018"/>
    </source>
</evidence>
<dbReference type="EMBL" id="MBDO02000091">
    <property type="protein sequence ID" value="RLN63636.1"/>
    <property type="molecule type" value="Genomic_DNA"/>
</dbReference>
<evidence type="ECO:0000256" key="18">
    <source>
        <dbReference type="SAM" id="Phobius"/>
    </source>
</evidence>
<dbReference type="GO" id="GO:0005776">
    <property type="term" value="C:autophagosome"/>
    <property type="evidence" value="ECO:0007669"/>
    <property type="project" value="UniProtKB-SubCell"/>
</dbReference>
<proteinExistence type="inferred from homology"/>
<sequence>MAKDVNHHRVTNDAQVVKAVDEAQFTALSKENAVRVASPEQEFRRRTFPIRTGLAAIGLFALGSILIWVSTRIGLDAEKRGLSFLILGLIAFIPGSYASYQLYGAWKGWKGYDYSQIPSYDD</sequence>
<evidence type="ECO:0000256" key="7">
    <source>
        <dbReference type="ARBA" id="ARBA00004603"/>
    </source>
</evidence>
<dbReference type="OrthoDB" id="5597044at2759"/>
<dbReference type="EMBL" id="MBAD02002517">
    <property type="protein sequence ID" value="RLN46997.1"/>
    <property type="molecule type" value="Genomic_DNA"/>
</dbReference>
<evidence type="ECO:0000256" key="4">
    <source>
        <dbReference type="ARBA" id="ARBA00004412"/>
    </source>
</evidence>
<evidence type="ECO:0000256" key="15">
    <source>
        <dbReference type="ARBA" id="ARBA00023329"/>
    </source>
</evidence>
<comment type="similarity">
    <text evidence="8">Belongs to the TMEM134/TMEM230 family.</text>
</comment>
<evidence type="ECO:0000256" key="3">
    <source>
        <dbReference type="ARBA" id="ARBA00004234"/>
    </source>
</evidence>
<keyword evidence="13" id="KW-0333">Golgi apparatus</keyword>
<dbReference type="Pfam" id="PF05915">
    <property type="entry name" value="TMEM_230_134"/>
    <property type="match status" value="1"/>
</dbReference>
<feature type="transmembrane region" description="Helical" evidence="18">
    <location>
        <begin position="81"/>
        <end position="100"/>
    </location>
</feature>
<evidence type="ECO:0000256" key="9">
    <source>
        <dbReference type="ARBA" id="ARBA00022692"/>
    </source>
</evidence>
<evidence type="ECO:0000256" key="13">
    <source>
        <dbReference type="ARBA" id="ARBA00023034"/>
    </source>
</evidence>
<name>A0A3F2RSX1_9STRA</name>
<comment type="function">
    <text evidence="16">Involved in trafficking and recycling of synaptic vesicles.</text>
</comment>
<keyword evidence="14 18" id="KW-0472">Membrane</keyword>
<evidence type="ECO:0000256" key="8">
    <source>
        <dbReference type="ARBA" id="ARBA00007743"/>
    </source>
</evidence>
<feature type="transmembrane region" description="Helical" evidence="18">
    <location>
        <begin position="48"/>
        <end position="69"/>
    </location>
</feature>
<dbReference type="GO" id="GO:0005770">
    <property type="term" value="C:late endosome"/>
    <property type="evidence" value="ECO:0007669"/>
    <property type="project" value="UniProtKB-SubCell"/>
</dbReference>
<evidence type="ECO:0000256" key="10">
    <source>
        <dbReference type="ARBA" id="ARBA00022753"/>
    </source>
</evidence>
<dbReference type="Proteomes" id="UP000284657">
    <property type="component" value="Unassembled WGS sequence"/>
</dbReference>
<keyword evidence="15" id="KW-0968">Cytoplasmic vesicle</keyword>
<dbReference type="PANTHER" id="PTHR15664">
    <property type="entry name" value="C20ORF30 PROTEIN"/>
    <property type="match status" value="1"/>
</dbReference>
<keyword evidence="10" id="KW-0967">Endosome</keyword>